<dbReference type="Proteomes" id="UP001140217">
    <property type="component" value="Unassembled WGS sequence"/>
</dbReference>
<dbReference type="InterPro" id="IPR051177">
    <property type="entry name" value="CIK-Related_Protein"/>
</dbReference>
<dbReference type="InterPro" id="IPR000719">
    <property type="entry name" value="Prot_kinase_dom"/>
</dbReference>
<organism evidence="3 4">
    <name type="scientific">Coemansia javaensis</name>
    <dbReference type="NCBI Taxonomy" id="2761396"/>
    <lineage>
        <taxon>Eukaryota</taxon>
        <taxon>Fungi</taxon>
        <taxon>Fungi incertae sedis</taxon>
        <taxon>Zoopagomycota</taxon>
        <taxon>Kickxellomycotina</taxon>
        <taxon>Kickxellomycetes</taxon>
        <taxon>Kickxellales</taxon>
        <taxon>Kickxellaceae</taxon>
        <taxon>Coemansia</taxon>
    </lineage>
</organism>
<dbReference type="GO" id="GO:0006409">
    <property type="term" value="P:tRNA export from nucleus"/>
    <property type="evidence" value="ECO:0007669"/>
    <property type="project" value="TreeGrafter"/>
</dbReference>
<comment type="caution">
    <text evidence="3">The sequence shown here is derived from an EMBL/GenBank/DDBJ whole genome shotgun (WGS) entry which is preliminary data.</text>
</comment>
<gene>
    <name evidence="3" type="primary">CEX1</name>
    <name evidence="3" type="ORF">H4R18_001431</name>
</gene>
<feature type="compositionally biased region" description="Acidic residues" evidence="1">
    <location>
        <begin position="718"/>
        <end position="746"/>
    </location>
</feature>
<feature type="compositionally biased region" description="Low complexity" evidence="1">
    <location>
        <begin position="676"/>
        <end position="688"/>
    </location>
</feature>
<dbReference type="SUPFAM" id="SSF56112">
    <property type="entry name" value="Protein kinase-like (PK-like)"/>
    <property type="match status" value="1"/>
</dbReference>
<dbReference type="OrthoDB" id="447103at2759"/>
<feature type="region of interest" description="Disordered" evidence="1">
    <location>
        <begin position="599"/>
        <end position="636"/>
    </location>
</feature>
<evidence type="ECO:0000259" key="2">
    <source>
        <dbReference type="PROSITE" id="PS50011"/>
    </source>
</evidence>
<dbReference type="PANTHER" id="PTHR12984:SF3">
    <property type="entry name" value="N-TERMINAL KINASE-LIKE PROTEIN"/>
    <property type="match status" value="1"/>
</dbReference>
<dbReference type="GO" id="GO:0005524">
    <property type="term" value="F:ATP binding"/>
    <property type="evidence" value="ECO:0007669"/>
    <property type="project" value="InterPro"/>
</dbReference>
<evidence type="ECO:0000256" key="1">
    <source>
        <dbReference type="SAM" id="MobiDB-lite"/>
    </source>
</evidence>
<dbReference type="InterPro" id="IPR011009">
    <property type="entry name" value="Kinase-like_dom_sf"/>
</dbReference>
<feature type="compositionally biased region" description="Pro residues" evidence="1">
    <location>
        <begin position="751"/>
        <end position="765"/>
    </location>
</feature>
<reference evidence="3" key="1">
    <citation type="submission" date="2022-07" db="EMBL/GenBank/DDBJ databases">
        <title>Phylogenomic reconstructions and comparative analyses of Kickxellomycotina fungi.</title>
        <authorList>
            <person name="Reynolds N.K."/>
            <person name="Stajich J.E."/>
            <person name="Barry K."/>
            <person name="Grigoriev I.V."/>
            <person name="Crous P."/>
            <person name="Smith M.E."/>
        </authorList>
    </citation>
    <scope>NUCLEOTIDE SEQUENCE</scope>
    <source>
        <strain evidence="3">NBRC 105414</strain>
    </source>
</reference>
<dbReference type="EMBL" id="JANBUL010000036">
    <property type="protein sequence ID" value="KAJ2783948.1"/>
    <property type="molecule type" value="Genomic_DNA"/>
</dbReference>
<evidence type="ECO:0000313" key="3">
    <source>
        <dbReference type="EMBL" id="KAJ2783948.1"/>
    </source>
</evidence>
<feature type="domain" description="Protein kinase" evidence="2">
    <location>
        <begin position="12"/>
        <end position="300"/>
    </location>
</feature>
<dbReference type="GO" id="GO:0005737">
    <property type="term" value="C:cytoplasm"/>
    <property type="evidence" value="ECO:0007669"/>
    <property type="project" value="TreeGrafter"/>
</dbReference>
<proteinExistence type="predicted"/>
<dbReference type="GO" id="GO:0004672">
    <property type="term" value="F:protein kinase activity"/>
    <property type="evidence" value="ECO:0007669"/>
    <property type="project" value="InterPro"/>
</dbReference>
<dbReference type="Gene3D" id="1.25.10.10">
    <property type="entry name" value="Leucine-rich Repeat Variant"/>
    <property type="match status" value="1"/>
</dbReference>
<accession>A0A9W8LKA9</accession>
<keyword evidence="4" id="KW-1185">Reference proteome</keyword>
<dbReference type="Gene3D" id="3.30.200.20">
    <property type="entry name" value="Phosphorylase Kinase, domain 1"/>
    <property type="match status" value="1"/>
</dbReference>
<dbReference type="AlphaFoldDB" id="A0A9W8LKA9"/>
<dbReference type="Gene3D" id="1.10.510.10">
    <property type="entry name" value="Transferase(Phosphotransferase) domain 1"/>
    <property type="match status" value="1"/>
</dbReference>
<feature type="compositionally biased region" description="Low complexity" evidence="1">
    <location>
        <begin position="609"/>
        <end position="636"/>
    </location>
</feature>
<feature type="compositionally biased region" description="Gly residues" evidence="1">
    <location>
        <begin position="493"/>
        <end position="503"/>
    </location>
</feature>
<dbReference type="InterPro" id="IPR001245">
    <property type="entry name" value="Ser-Thr/Tyr_kinase_cat_dom"/>
</dbReference>
<feature type="region of interest" description="Disordered" evidence="1">
    <location>
        <begin position="676"/>
        <end position="785"/>
    </location>
</feature>
<dbReference type="InterPro" id="IPR011989">
    <property type="entry name" value="ARM-like"/>
</dbReference>
<dbReference type="Pfam" id="PF07714">
    <property type="entry name" value="PK_Tyr_Ser-Thr"/>
    <property type="match status" value="1"/>
</dbReference>
<dbReference type="InterPro" id="IPR016024">
    <property type="entry name" value="ARM-type_fold"/>
</dbReference>
<name>A0A9W8LKA9_9FUNG</name>
<sequence>MSGLSSYLLSTLSRVGGLGGGGGGGSVPDFPFALGERLDGCDGGLWELRQAQQQQQQQADGGQDATVFVFDKTRGADCTAAAQNAVRRMRALRHPGIVRFLAAAETADAIYIATEPVEPLARALERDRPPEDLARWGLFRAAEALAFVNADCGLVHANVAAASVLVTRAGEWRLGGFELTDALDCADGAQPLYRRHAAAIPGYAARMAPEMAAAAPAPRCDRPAALDGWGLGCLIHDVYNGAAQAPSDGGRAQTRGRIPADLWPLARRLCAPDPRQRATPAEFLRAGQQAPGAPLDSGFVRACRFIEHMAVKDDAERAEFLAGLDAALAGFPRDFTKHKLLPELLKLVEFGGGASGSGASALRTIVQISNDALDAAERSALVAPAFVRLFASNDRALRFVLLEHMASLVRAIPQPLVASKVFPSFAAGFLDAAPAIREATVKAALAIAPCLGQKTLNGDLVRQLVRLVADPEPGIRTNALVCIGRLCTAKPSSGGGGGGGGSGDPAAPDAPPDGMVSESSHRYVVCPALVHALRDQFPPVRSTALAVIAACAPRWDPPDVARRVIPSVSPLLVDGERPVRAAALKAVRAMVACVEAHAQTMPDSQAKRPATTTASSNSTSTSSPAAHADPAAAIPGSPDRWGGWAVSSLSSTITGALSLASSLPIGQATTTPPATVTTAAAASVAPAPRANSEPNPKPAPEPLKSALVQPLNDNNINNDDDDDDDDFAENDGWGDDDGWGLEDVVLDEPPKPAIPAPLPPPPRPPAKLGAMKLGGHAKKDPLSLL</sequence>
<dbReference type="SUPFAM" id="SSF48371">
    <property type="entry name" value="ARM repeat"/>
    <property type="match status" value="1"/>
</dbReference>
<dbReference type="PANTHER" id="PTHR12984">
    <property type="entry name" value="SCY1-RELATED S/T PROTEIN KINASE-LIKE"/>
    <property type="match status" value="1"/>
</dbReference>
<dbReference type="SMART" id="SM00220">
    <property type="entry name" value="S_TKc"/>
    <property type="match status" value="1"/>
</dbReference>
<dbReference type="PROSITE" id="PS50011">
    <property type="entry name" value="PROTEIN_KINASE_DOM"/>
    <property type="match status" value="1"/>
</dbReference>
<feature type="region of interest" description="Disordered" evidence="1">
    <location>
        <begin position="493"/>
        <end position="518"/>
    </location>
</feature>
<evidence type="ECO:0000313" key="4">
    <source>
        <dbReference type="Proteomes" id="UP001140217"/>
    </source>
</evidence>
<protein>
    <submittedName>
        <fullName evidence="3">Nuclear aminoacylation-dependent tRNA export pathway component</fullName>
    </submittedName>
</protein>